<name>A0A8J8G9Q3_9FLAO</name>
<dbReference type="RefSeq" id="WP_173779119.1">
    <property type="nucleotide sequence ID" value="NZ_JABSNO010000009.1"/>
</dbReference>
<accession>A0A8J8G9Q3</accession>
<keyword evidence="1" id="KW-0812">Transmembrane</keyword>
<dbReference type="EMBL" id="JABSNO010000009">
    <property type="protein sequence ID" value="NRS92517.1"/>
    <property type="molecule type" value="Genomic_DNA"/>
</dbReference>
<keyword evidence="1" id="KW-1133">Transmembrane helix</keyword>
<reference evidence="2" key="1">
    <citation type="submission" date="2020-05" db="EMBL/GenBank/DDBJ databases">
        <title>Genomic Encyclopedia of Type Strains, Phase IV (KMG-V): Genome sequencing to study the core and pangenomes of soil and plant-associated prokaryotes.</title>
        <authorList>
            <person name="Whitman W."/>
        </authorList>
    </citation>
    <scope>NUCLEOTIDE SEQUENCE</scope>
    <source>
        <strain evidence="2">16F</strain>
    </source>
</reference>
<evidence type="ECO:0000313" key="3">
    <source>
        <dbReference type="Proteomes" id="UP000610746"/>
    </source>
</evidence>
<evidence type="ECO:0000313" key="2">
    <source>
        <dbReference type="EMBL" id="NRS92517.1"/>
    </source>
</evidence>
<organism evidence="2 3">
    <name type="scientific">Frigoriflavimonas asaccharolytica</name>
    <dbReference type="NCBI Taxonomy" id="2735899"/>
    <lineage>
        <taxon>Bacteria</taxon>
        <taxon>Pseudomonadati</taxon>
        <taxon>Bacteroidota</taxon>
        <taxon>Flavobacteriia</taxon>
        <taxon>Flavobacteriales</taxon>
        <taxon>Weeksellaceae</taxon>
        <taxon>Frigoriflavimonas</taxon>
    </lineage>
</organism>
<keyword evidence="3" id="KW-1185">Reference proteome</keyword>
<comment type="caution">
    <text evidence="2">The sequence shown here is derived from an EMBL/GenBank/DDBJ whole genome shotgun (WGS) entry which is preliminary data.</text>
</comment>
<protein>
    <submittedName>
        <fullName evidence="2">LIVCS family branched-chain amino acid:cation transporter</fullName>
    </submittedName>
</protein>
<keyword evidence="1" id="KW-0472">Membrane</keyword>
<dbReference type="Proteomes" id="UP000610746">
    <property type="component" value="Unassembled WGS sequence"/>
</dbReference>
<feature type="transmembrane region" description="Helical" evidence="1">
    <location>
        <begin position="12"/>
        <end position="31"/>
    </location>
</feature>
<sequence>MKNTQILNIGKYTFWGLFIAGNICLFGEMLFKHLGFDVAGFFLLYIGTFISLIVLIGLIIYGIFNKKQMSICLRSVAILLINIPISILYVWIGLSII</sequence>
<proteinExistence type="predicted"/>
<feature type="transmembrane region" description="Helical" evidence="1">
    <location>
        <begin position="43"/>
        <end position="64"/>
    </location>
</feature>
<feature type="transmembrane region" description="Helical" evidence="1">
    <location>
        <begin position="71"/>
        <end position="92"/>
    </location>
</feature>
<gene>
    <name evidence="2" type="ORF">HNQ03_001592</name>
</gene>
<dbReference type="AlphaFoldDB" id="A0A8J8G9Q3"/>
<evidence type="ECO:0000256" key="1">
    <source>
        <dbReference type="SAM" id="Phobius"/>
    </source>
</evidence>